<keyword evidence="1" id="KW-0472">Membrane</keyword>
<keyword evidence="1" id="KW-0812">Transmembrane</keyword>
<proteinExistence type="predicted"/>
<name>A0A7H4P8N6_9ENTR</name>
<keyword evidence="1" id="KW-1133">Transmembrane helix</keyword>
<evidence type="ECO:0000313" key="3">
    <source>
        <dbReference type="Proteomes" id="UP000254571"/>
    </source>
</evidence>
<gene>
    <name evidence="2" type="primary">ybbY_2</name>
    <name evidence="2" type="ORF">NCTC9149_05270</name>
</gene>
<protein>
    <submittedName>
        <fullName evidence="2">Xanthine-uracil permease</fullName>
    </submittedName>
</protein>
<evidence type="ECO:0000313" key="2">
    <source>
        <dbReference type="EMBL" id="STW08801.1"/>
    </source>
</evidence>
<evidence type="ECO:0000256" key="1">
    <source>
        <dbReference type="SAM" id="Phobius"/>
    </source>
</evidence>
<dbReference type="EMBL" id="UGMX01000002">
    <property type="protein sequence ID" value="STW08801.1"/>
    <property type="molecule type" value="Genomic_DNA"/>
</dbReference>
<feature type="transmembrane region" description="Helical" evidence="1">
    <location>
        <begin position="116"/>
        <end position="135"/>
    </location>
</feature>
<reference evidence="2 3" key="1">
    <citation type="submission" date="2018-06" db="EMBL/GenBank/DDBJ databases">
        <authorList>
            <consortium name="Pathogen Informatics"/>
            <person name="Doyle S."/>
        </authorList>
    </citation>
    <scope>NUCLEOTIDE SEQUENCE [LARGE SCALE GENOMIC DNA]</scope>
    <source>
        <strain evidence="2 3">NCTC9149</strain>
    </source>
</reference>
<dbReference type="AlphaFoldDB" id="A0A7H4P8N6"/>
<organism evidence="2 3">
    <name type="scientific">Klebsiella grimontii</name>
    <dbReference type="NCBI Taxonomy" id="2058152"/>
    <lineage>
        <taxon>Bacteria</taxon>
        <taxon>Pseudomonadati</taxon>
        <taxon>Pseudomonadota</taxon>
        <taxon>Gammaproteobacteria</taxon>
        <taxon>Enterobacterales</taxon>
        <taxon>Enterobacteriaceae</taxon>
        <taxon>Klebsiella/Raoultella group</taxon>
        <taxon>Klebsiella</taxon>
    </lineage>
</organism>
<comment type="caution">
    <text evidence="2">The sequence shown here is derived from an EMBL/GenBank/DDBJ whole genome shotgun (WGS) entry which is preliminary data.</text>
</comment>
<accession>A0A7H4P8N6</accession>
<dbReference type="Proteomes" id="UP000254571">
    <property type="component" value="Unassembled WGS sequence"/>
</dbReference>
<sequence>MFSACSTSGALSGFYHGGIAAKINETPWRDFNGSFLSSATPWWCPPTLQSAFQLPASALITLTQYGFITTGAGVSGAGAAGATVARLWRGPTGLWWSTILTVAVGEAARGTAFDSIAASLAVGIFLSAVLTIIIGRQRHRSSPGEALQPDGDGLFLCCCSARSSPRSFSKACSAAL</sequence>